<evidence type="ECO:0000313" key="16">
    <source>
        <dbReference type="Proteomes" id="UP000677918"/>
    </source>
</evidence>
<dbReference type="NCBIfam" id="NF040815">
    <property type="entry name" value="recomb_XerA_Arch"/>
    <property type="match status" value="1"/>
</dbReference>
<feature type="active site" evidence="11">
    <location>
        <position position="172"/>
    </location>
</feature>
<dbReference type="Gene3D" id="1.10.150.130">
    <property type="match status" value="1"/>
</dbReference>
<dbReference type="Proteomes" id="UP000677918">
    <property type="component" value="Unassembled WGS sequence"/>
</dbReference>
<dbReference type="GO" id="GO:0051301">
    <property type="term" value="P:cell division"/>
    <property type="evidence" value="ECO:0007669"/>
    <property type="project" value="UniProtKB-UniRule"/>
</dbReference>
<dbReference type="GO" id="GO:0009037">
    <property type="term" value="F:tyrosine-based site-specific recombinase activity"/>
    <property type="evidence" value="ECO:0007669"/>
    <property type="project" value="UniProtKB-UniRule"/>
</dbReference>
<keyword evidence="9 11" id="KW-0233">DNA recombination</keyword>
<dbReference type="InterPro" id="IPR010998">
    <property type="entry name" value="Integrase_recombinase_N"/>
</dbReference>
<comment type="similarity">
    <text evidence="2 11">Belongs to the 'phage' integrase family. XerC subfamily.</text>
</comment>
<keyword evidence="10 11" id="KW-0131">Cell cycle</keyword>
<keyword evidence="5 11" id="KW-0132">Cell division</keyword>
<evidence type="ECO:0000256" key="5">
    <source>
        <dbReference type="ARBA" id="ARBA00022618"/>
    </source>
</evidence>
<evidence type="ECO:0000313" key="15">
    <source>
        <dbReference type="EMBL" id="GIQ68654.1"/>
    </source>
</evidence>
<dbReference type="PANTHER" id="PTHR30349">
    <property type="entry name" value="PHAGE INTEGRASE-RELATED"/>
    <property type="match status" value="1"/>
</dbReference>
<dbReference type="GO" id="GO:0006313">
    <property type="term" value="P:DNA transposition"/>
    <property type="evidence" value="ECO:0007669"/>
    <property type="project" value="UniProtKB-UniRule"/>
</dbReference>
<dbReference type="InterPro" id="IPR004107">
    <property type="entry name" value="Integrase_SAM-like_N"/>
</dbReference>
<dbReference type="InterPro" id="IPR013762">
    <property type="entry name" value="Integrase-like_cat_sf"/>
</dbReference>
<evidence type="ECO:0000256" key="3">
    <source>
        <dbReference type="ARBA" id="ARBA00010450"/>
    </source>
</evidence>
<evidence type="ECO:0000256" key="1">
    <source>
        <dbReference type="ARBA" id="ARBA00004496"/>
    </source>
</evidence>
<dbReference type="InterPro" id="IPR011931">
    <property type="entry name" value="Recomb_XerC"/>
</dbReference>
<dbReference type="GO" id="GO:0003677">
    <property type="term" value="F:DNA binding"/>
    <property type="evidence" value="ECO:0007669"/>
    <property type="project" value="UniProtKB-UniRule"/>
</dbReference>
<feature type="domain" description="Tyr recombinase" evidence="13">
    <location>
        <begin position="108"/>
        <end position="291"/>
    </location>
</feature>
<evidence type="ECO:0000259" key="14">
    <source>
        <dbReference type="PROSITE" id="PS51900"/>
    </source>
</evidence>
<feature type="active site" description="O-(3'-phospho-DNA)-tyrosine intermediate" evidence="11">
    <location>
        <position position="278"/>
    </location>
</feature>
<dbReference type="GO" id="GO:0007059">
    <property type="term" value="P:chromosome segregation"/>
    <property type="evidence" value="ECO:0007669"/>
    <property type="project" value="UniProtKB-UniRule"/>
</dbReference>
<dbReference type="InterPro" id="IPR050090">
    <property type="entry name" value="Tyrosine_recombinase_XerCD"/>
</dbReference>
<dbReference type="InterPro" id="IPR002104">
    <property type="entry name" value="Integrase_catalytic"/>
</dbReference>
<dbReference type="NCBIfam" id="TIGR02224">
    <property type="entry name" value="recomb_XerC"/>
    <property type="match status" value="1"/>
</dbReference>
<dbReference type="Gene3D" id="1.10.443.10">
    <property type="entry name" value="Intergrase catalytic core"/>
    <property type="match status" value="1"/>
</dbReference>
<feature type="domain" description="Core-binding (CB)" evidence="14">
    <location>
        <begin position="1"/>
        <end position="87"/>
    </location>
</feature>
<sequence length="297" mass="34044">MKDNRLLDSFLHYLEVEKNASAYTLEHYAADLRDYCAFLKEQRIERFVEVNYSDVRMYLAALHAREYARSSIARKLSALRSFYQYLMREGELEASPFHHIRTPKLEKKLPSFLYVEEMQAILEAADRDGPLGLRDRAIVEMLYAGGMRVSELAGLDLQHVDLGIGTALVYGKGAKERYVPLGEYALHALKRYLRDARPALAREGSGFALFLNHRGTRLTERSVRRVLNSLVERSAQGRRISPHTFRHSFATHMLEAGADLRTVQELLGHANISTTQIYTHVTKDHLQSVYNRAHPRA</sequence>
<dbReference type="AlphaFoldDB" id="A0A8J4H0J1"/>
<dbReference type="GO" id="GO:0005737">
    <property type="term" value="C:cytoplasm"/>
    <property type="evidence" value="ECO:0007669"/>
    <property type="project" value="UniProtKB-SubCell"/>
</dbReference>
<dbReference type="EMBL" id="BOVK01000016">
    <property type="protein sequence ID" value="GIQ68654.1"/>
    <property type="molecule type" value="Genomic_DNA"/>
</dbReference>
<reference evidence="15" key="1">
    <citation type="submission" date="2021-04" db="EMBL/GenBank/DDBJ databases">
        <title>Draft genome sequence of Xylanibacillus composti strain K13.</title>
        <authorList>
            <person name="Uke A."/>
            <person name="Chhe C."/>
            <person name="Baramee S."/>
            <person name="Kosugi A."/>
        </authorList>
    </citation>
    <scope>NUCLEOTIDE SEQUENCE</scope>
    <source>
        <strain evidence="15">K13</strain>
    </source>
</reference>
<feature type="active site" evidence="11">
    <location>
        <position position="269"/>
    </location>
</feature>
<dbReference type="InterPro" id="IPR023009">
    <property type="entry name" value="Tyrosine_recombinase_XerC/XerD"/>
</dbReference>
<evidence type="ECO:0000256" key="12">
    <source>
        <dbReference type="NCBIfam" id="TIGR02224"/>
    </source>
</evidence>
<dbReference type="RefSeq" id="WP_213411273.1">
    <property type="nucleotide sequence ID" value="NZ_BOVK01000016.1"/>
</dbReference>
<evidence type="ECO:0000256" key="9">
    <source>
        <dbReference type="ARBA" id="ARBA00023172"/>
    </source>
</evidence>
<dbReference type="HAMAP" id="MF_01808">
    <property type="entry name" value="Recomb_XerC_XerD"/>
    <property type="match status" value="1"/>
</dbReference>
<evidence type="ECO:0000256" key="11">
    <source>
        <dbReference type="HAMAP-Rule" id="MF_01808"/>
    </source>
</evidence>
<keyword evidence="6 11" id="KW-0159">Chromosome partition</keyword>
<keyword evidence="16" id="KW-1185">Reference proteome</keyword>
<evidence type="ECO:0000256" key="4">
    <source>
        <dbReference type="ARBA" id="ARBA00022490"/>
    </source>
</evidence>
<comment type="subunit">
    <text evidence="11">Forms a cyclic heterotetrameric complex composed of two molecules of XerC and two molecules of XerD.</text>
</comment>
<comment type="caution">
    <text evidence="15">The sequence shown here is derived from an EMBL/GenBank/DDBJ whole genome shotgun (WGS) entry which is preliminary data.</text>
</comment>
<dbReference type="SUPFAM" id="SSF56349">
    <property type="entry name" value="DNA breaking-rejoining enzymes"/>
    <property type="match status" value="1"/>
</dbReference>
<dbReference type="CDD" id="cd00798">
    <property type="entry name" value="INT_XerDC_C"/>
    <property type="match status" value="1"/>
</dbReference>
<dbReference type="Pfam" id="PF00589">
    <property type="entry name" value="Phage_integrase"/>
    <property type="match status" value="1"/>
</dbReference>
<evidence type="ECO:0000256" key="10">
    <source>
        <dbReference type="ARBA" id="ARBA00023306"/>
    </source>
</evidence>
<feature type="active site" evidence="11">
    <location>
        <position position="243"/>
    </location>
</feature>
<name>A0A8J4H0J1_9BACL</name>
<accession>A0A8J4H0J1</accession>
<keyword evidence="8 11" id="KW-0238">DNA-binding</keyword>
<feature type="active site" evidence="11">
    <location>
        <position position="246"/>
    </location>
</feature>
<comment type="subcellular location">
    <subcellularLocation>
        <location evidence="1 11">Cytoplasm</location>
    </subcellularLocation>
</comment>
<proteinExistence type="inferred from homology"/>
<dbReference type="SUPFAM" id="SSF47823">
    <property type="entry name" value="lambda integrase-like, N-terminal domain"/>
    <property type="match status" value="1"/>
</dbReference>
<feature type="active site" evidence="11">
    <location>
        <position position="148"/>
    </location>
</feature>
<dbReference type="InterPro" id="IPR011010">
    <property type="entry name" value="DNA_brk_join_enz"/>
</dbReference>
<evidence type="ECO:0000256" key="7">
    <source>
        <dbReference type="ARBA" id="ARBA00022908"/>
    </source>
</evidence>
<evidence type="ECO:0000256" key="2">
    <source>
        <dbReference type="ARBA" id="ARBA00006657"/>
    </source>
</evidence>
<evidence type="ECO:0000259" key="13">
    <source>
        <dbReference type="PROSITE" id="PS51898"/>
    </source>
</evidence>
<organism evidence="15 16">
    <name type="scientific">Xylanibacillus composti</name>
    <dbReference type="NCBI Taxonomy" id="1572762"/>
    <lineage>
        <taxon>Bacteria</taxon>
        <taxon>Bacillati</taxon>
        <taxon>Bacillota</taxon>
        <taxon>Bacilli</taxon>
        <taxon>Bacillales</taxon>
        <taxon>Paenibacillaceae</taxon>
        <taxon>Xylanibacillus</taxon>
    </lineage>
</organism>
<keyword evidence="7 11" id="KW-0229">DNA integration</keyword>
<comment type="similarity">
    <text evidence="3">Belongs to the 'phage' integrase family. XerD subfamily.</text>
</comment>
<dbReference type="Pfam" id="PF02899">
    <property type="entry name" value="Phage_int_SAM_1"/>
    <property type="match status" value="1"/>
</dbReference>
<gene>
    <name evidence="15" type="primary">xerD_1</name>
    <name evidence="11" type="synonym">xerC</name>
    <name evidence="15" type="ORF">XYCOK13_14780</name>
</gene>
<dbReference type="InterPro" id="IPR011932">
    <property type="entry name" value="Recomb_XerD"/>
</dbReference>
<evidence type="ECO:0000256" key="8">
    <source>
        <dbReference type="ARBA" id="ARBA00023125"/>
    </source>
</evidence>
<protein>
    <recommendedName>
        <fullName evidence="11 12">Tyrosine recombinase XerC</fullName>
    </recommendedName>
</protein>
<comment type="function">
    <text evidence="11">Site-specific tyrosine recombinase, which acts by catalyzing the cutting and rejoining of the recombining DNA molecules. The XerC-XerD complex is essential to convert dimers of the bacterial chromosome into monomers to permit their segregation at cell division. It also contributes to the segregational stability of plasmids.</text>
</comment>
<dbReference type="InterPro" id="IPR044068">
    <property type="entry name" value="CB"/>
</dbReference>
<dbReference type="NCBIfam" id="NF001399">
    <property type="entry name" value="PRK00283.1"/>
    <property type="match status" value="1"/>
</dbReference>
<dbReference type="PANTHER" id="PTHR30349:SF77">
    <property type="entry name" value="TYROSINE RECOMBINASE XERC"/>
    <property type="match status" value="1"/>
</dbReference>
<dbReference type="PROSITE" id="PS51898">
    <property type="entry name" value="TYR_RECOMBINASE"/>
    <property type="match status" value="1"/>
</dbReference>
<dbReference type="NCBIfam" id="TIGR02225">
    <property type="entry name" value="recomb_XerD"/>
    <property type="match status" value="1"/>
</dbReference>
<dbReference type="PROSITE" id="PS51900">
    <property type="entry name" value="CB"/>
    <property type="match status" value="1"/>
</dbReference>
<evidence type="ECO:0000256" key="6">
    <source>
        <dbReference type="ARBA" id="ARBA00022829"/>
    </source>
</evidence>
<keyword evidence="4 11" id="KW-0963">Cytoplasm</keyword>